<dbReference type="Gene3D" id="3.40.605.10">
    <property type="entry name" value="Aldehyde Dehydrogenase, Chain A, domain 1"/>
    <property type="match status" value="1"/>
</dbReference>
<dbReference type="EMBL" id="FRDJ01000001">
    <property type="protein sequence ID" value="SHN50893.1"/>
    <property type="molecule type" value="Genomic_DNA"/>
</dbReference>
<dbReference type="InterPro" id="IPR016161">
    <property type="entry name" value="Ald_DH/histidinol_DH"/>
</dbReference>
<dbReference type="RefSeq" id="WP_072757558.1">
    <property type="nucleotide sequence ID" value="NZ_FRDJ01000001.1"/>
</dbReference>
<keyword evidence="2 7" id="KW-0028">Amino-acid biosynthesis</keyword>
<dbReference type="CDD" id="cd07079">
    <property type="entry name" value="ALDH_F18-19_ProA-GPR"/>
    <property type="match status" value="1"/>
</dbReference>
<comment type="function">
    <text evidence="7">Catalyzes the NADPH-dependent reduction of L-glutamate 5-phosphate into L-glutamate 5-semialdehyde and phosphate. The product spontaneously undergoes cyclization to form 1-pyrroline-5-carboxylate.</text>
</comment>
<keyword evidence="8" id="KW-0175">Coiled coil</keyword>
<sequence>MYEDVKISLENLKNAFDILSRENSEKKNKFLRKLAQRLDESRDYIISENNKDVQRARELKVKESLVDRLVLNDKRINEMIESCRIVENLRDPVGEVVDSFVREDGLKIYKIRVPIGVIAIIYESRPNVTIETAILALKSGNTILLKGGSDALNSNRALVGIIKEALDDVGLPRNAVELVEHTDRSVVDYMLKQREYIDLVIPRGGKALIDYVVSNSRMPVLETGAGVCHIFVDESADIDKSISVIDNAKTQRPGTCNAVETLLVHKNIASKLLPKLKELFDTKRVEIRGCEETRKIIDCNEATEEDWSTEYLDLIISIKVVSSLDDAIEHIKKYSTKHSEAILTENYSNAMKFLNSVDSSTVYINASTRFTDGGQFGMGAEIGISTQKFHARGPVGLRELTTTKFVVFGNYNVRK</sequence>
<protein>
    <recommendedName>
        <fullName evidence="7">Gamma-glutamyl phosphate reductase</fullName>
        <shortName evidence="7">GPR</shortName>
        <ecNumber evidence="7">1.2.1.41</ecNumber>
    </recommendedName>
    <alternativeName>
        <fullName evidence="7">Glutamate-5-semialdehyde dehydrogenase</fullName>
    </alternativeName>
    <alternativeName>
        <fullName evidence="7">Glutamyl-gamma-semialdehyde dehydrogenase</fullName>
        <shortName evidence="7">GSA dehydrogenase</shortName>
    </alternativeName>
</protein>
<comment type="similarity">
    <text evidence="7">Belongs to the gamma-glutamyl phosphate reductase family.</text>
</comment>
<comment type="subcellular location">
    <subcellularLocation>
        <location evidence="7">Cytoplasm</location>
    </subcellularLocation>
</comment>
<evidence type="ECO:0000256" key="6">
    <source>
        <dbReference type="ARBA" id="ARBA00049024"/>
    </source>
</evidence>
<dbReference type="InterPro" id="IPR016162">
    <property type="entry name" value="Ald_DH_N"/>
</dbReference>
<dbReference type="AlphaFoldDB" id="A0A1M7RX86"/>
<keyword evidence="11" id="KW-1185">Reference proteome</keyword>
<gene>
    <name evidence="7" type="primary">proA</name>
    <name evidence="10" type="ORF">SAMN02745226_00295</name>
</gene>
<dbReference type="GO" id="GO:0050661">
    <property type="term" value="F:NADP binding"/>
    <property type="evidence" value="ECO:0007669"/>
    <property type="project" value="InterPro"/>
</dbReference>
<dbReference type="GO" id="GO:0055129">
    <property type="term" value="P:L-proline biosynthetic process"/>
    <property type="evidence" value="ECO:0007669"/>
    <property type="project" value="UniProtKB-UniRule"/>
</dbReference>
<dbReference type="HAMAP" id="MF_00412">
    <property type="entry name" value="ProA"/>
    <property type="match status" value="1"/>
</dbReference>
<evidence type="ECO:0000256" key="8">
    <source>
        <dbReference type="SAM" id="Coils"/>
    </source>
</evidence>
<dbReference type="SUPFAM" id="SSF53720">
    <property type="entry name" value="ALDH-like"/>
    <property type="match status" value="1"/>
</dbReference>
<dbReference type="PANTHER" id="PTHR11063">
    <property type="entry name" value="GLUTAMATE SEMIALDEHYDE DEHYDROGENASE"/>
    <property type="match status" value="1"/>
</dbReference>
<dbReference type="PANTHER" id="PTHR11063:SF8">
    <property type="entry name" value="DELTA-1-PYRROLINE-5-CARBOXYLATE SYNTHASE"/>
    <property type="match status" value="1"/>
</dbReference>
<evidence type="ECO:0000256" key="5">
    <source>
        <dbReference type="ARBA" id="ARBA00023002"/>
    </source>
</evidence>
<dbReference type="FunFam" id="3.40.309.10:FF:000006">
    <property type="entry name" value="Gamma-glutamyl phosphate reductase"/>
    <property type="match status" value="1"/>
</dbReference>
<dbReference type="InterPro" id="IPR020593">
    <property type="entry name" value="G-glutamylP_reductase_CS"/>
</dbReference>
<keyword evidence="5 7" id="KW-0560">Oxidoreductase</keyword>
<dbReference type="GO" id="GO:0004350">
    <property type="term" value="F:glutamate-5-semialdehyde dehydrogenase activity"/>
    <property type="evidence" value="ECO:0007669"/>
    <property type="project" value="UniProtKB-UniRule"/>
</dbReference>
<dbReference type="PIRSF" id="PIRSF000151">
    <property type="entry name" value="GPR"/>
    <property type="match status" value="1"/>
</dbReference>
<proteinExistence type="inferred from homology"/>
<name>A0A1M7RX86_FERGO</name>
<evidence type="ECO:0000256" key="7">
    <source>
        <dbReference type="HAMAP-Rule" id="MF_00412"/>
    </source>
</evidence>
<dbReference type="STRING" id="1121883.SAMN02745226_00295"/>
<dbReference type="PROSITE" id="PS01223">
    <property type="entry name" value="PROA"/>
    <property type="match status" value="1"/>
</dbReference>
<evidence type="ECO:0000313" key="10">
    <source>
        <dbReference type="EMBL" id="SHN50893.1"/>
    </source>
</evidence>
<dbReference type="NCBIfam" id="NF001221">
    <property type="entry name" value="PRK00197.1"/>
    <property type="match status" value="1"/>
</dbReference>
<dbReference type="UniPathway" id="UPA00098">
    <property type="reaction ID" value="UER00360"/>
</dbReference>
<evidence type="ECO:0000259" key="9">
    <source>
        <dbReference type="Pfam" id="PF00171"/>
    </source>
</evidence>
<organism evidence="10 11">
    <name type="scientific">Fervidobacterium gondwanense DSM 13020</name>
    <dbReference type="NCBI Taxonomy" id="1121883"/>
    <lineage>
        <taxon>Bacteria</taxon>
        <taxon>Thermotogati</taxon>
        <taxon>Thermotogota</taxon>
        <taxon>Thermotogae</taxon>
        <taxon>Thermotogales</taxon>
        <taxon>Fervidobacteriaceae</taxon>
        <taxon>Fervidobacterium</taxon>
    </lineage>
</organism>
<evidence type="ECO:0000256" key="4">
    <source>
        <dbReference type="ARBA" id="ARBA00022857"/>
    </source>
</evidence>
<evidence type="ECO:0000256" key="2">
    <source>
        <dbReference type="ARBA" id="ARBA00022605"/>
    </source>
</evidence>
<keyword evidence="7" id="KW-0963">Cytoplasm</keyword>
<evidence type="ECO:0000313" key="11">
    <source>
        <dbReference type="Proteomes" id="UP000184207"/>
    </source>
</evidence>
<keyword evidence="3 7" id="KW-0641">Proline biosynthesis</keyword>
<dbReference type="InterPro" id="IPR016163">
    <property type="entry name" value="Ald_DH_C"/>
</dbReference>
<comment type="catalytic activity">
    <reaction evidence="6 7">
        <text>L-glutamate 5-semialdehyde + phosphate + NADP(+) = L-glutamyl 5-phosphate + NADPH + H(+)</text>
        <dbReference type="Rhea" id="RHEA:19541"/>
        <dbReference type="ChEBI" id="CHEBI:15378"/>
        <dbReference type="ChEBI" id="CHEBI:43474"/>
        <dbReference type="ChEBI" id="CHEBI:57783"/>
        <dbReference type="ChEBI" id="CHEBI:58066"/>
        <dbReference type="ChEBI" id="CHEBI:58274"/>
        <dbReference type="ChEBI" id="CHEBI:58349"/>
        <dbReference type="EC" id="1.2.1.41"/>
    </reaction>
</comment>
<feature type="domain" description="Aldehyde dehydrogenase" evidence="9">
    <location>
        <begin position="3"/>
        <end position="285"/>
    </location>
</feature>
<dbReference type="Proteomes" id="UP000184207">
    <property type="component" value="Unassembled WGS sequence"/>
</dbReference>
<dbReference type="Gene3D" id="3.40.309.10">
    <property type="entry name" value="Aldehyde Dehydrogenase, Chain A, domain 2"/>
    <property type="match status" value="1"/>
</dbReference>
<keyword evidence="4 7" id="KW-0521">NADP</keyword>
<evidence type="ECO:0000256" key="3">
    <source>
        <dbReference type="ARBA" id="ARBA00022650"/>
    </source>
</evidence>
<dbReference type="InterPro" id="IPR012134">
    <property type="entry name" value="Glu-5-SA_DH"/>
</dbReference>
<dbReference type="Pfam" id="PF00171">
    <property type="entry name" value="Aldedh"/>
    <property type="match status" value="1"/>
</dbReference>
<comment type="pathway">
    <text evidence="1 7">Amino-acid biosynthesis; L-proline biosynthesis; L-glutamate 5-semialdehyde from L-glutamate: step 2/2.</text>
</comment>
<dbReference type="InterPro" id="IPR000965">
    <property type="entry name" value="GPR_dom"/>
</dbReference>
<dbReference type="OrthoDB" id="9809970at2"/>
<dbReference type="EC" id="1.2.1.41" evidence="7"/>
<dbReference type="InterPro" id="IPR015590">
    <property type="entry name" value="Aldehyde_DH_dom"/>
</dbReference>
<dbReference type="GO" id="GO:0005737">
    <property type="term" value="C:cytoplasm"/>
    <property type="evidence" value="ECO:0007669"/>
    <property type="project" value="UniProtKB-SubCell"/>
</dbReference>
<feature type="coiled-coil region" evidence="8">
    <location>
        <begin position="2"/>
        <end position="41"/>
    </location>
</feature>
<accession>A0A1M7RX86</accession>
<evidence type="ECO:0000256" key="1">
    <source>
        <dbReference type="ARBA" id="ARBA00004985"/>
    </source>
</evidence>
<reference evidence="11" key="1">
    <citation type="submission" date="2016-12" db="EMBL/GenBank/DDBJ databases">
        <authorList>
            <person name="Varghese N."/>
            <person name="Submissions S."/>
        </authorList>
    </citation>
    <scope>NUCLEOTIDE SEQUENCE [LARGE SCALE GENOMIC DNA]</scope>
    <source>
        <strain evidence="11">DSM 13020</strain>
    </source>
</reference>
<dbReference type="NCBIfam" id="TIGR00407">
    <property type="entry name" value="proA"/>
    <property type="match status" value="1"/>
</dbReference>